<accession>A0ABP0MS88</accession>
<dbReference type="Gene3D" id="3.30.830.10">
    <property type="entry name" value="Metalloenzyme, LuxS/M16 peptidase-like"/>
    <property type="match status" value="1"/>
</dbReference>
<sequence>MKAPFYDSIRTQQQLGYIVQSQSDRIGNLARVLLIVQSSVRDPRGLLQAVDEFLVSFRAKLASLTDGQLQPFKASLKEELLRPDQRLASETGRWFGEIAGFQYNWRRREEEAALIGQISMKDLLQFYDERIAAGGSLRRRANTAVFANSPKRAEAMRAMKEAYPDAQVVEDPVKFGEAAPKWPIRDQELTMNVARDWVGHS</sequence>
<keyword evidence="4" id="KW-1185">Reference proteome</keyword>
<dbReference type="EMBL" id="CAXAMN010019446">
    <property type="protein sequence ID" value="CAK9054355.1"/>
    <property type="molecule type" value="Genomic_DNA"/>
</dbReference>
<dbReference type="PANTHER" id="PTHR43690">
    <property type="entry name" value="NARDILYSIN"/>
    <property type="match status" value="1"/>
</dbReference>
<dbReference type="InterPro" id="IPR011249">
    <property type="entry name" value="Metalloenz_LuxS/M16"/>
</dbReference>
<gene>
    <name evidence="3" type="ORF">CCMP2556_LOCUS27188</name>
</gene>
<dbReference type="PANTHER" id="PTHR43690:SF18">
    <property type="entry name" value="INSULIN-DEGRADING ENZYME-RELATED"/>
    <property type="match status" value="1"/>
</dbReference>
<evidence type="ECO:0000313" key="4">
    <source>
        <dbReference type="Proteomes" id="UP001642484"/>
    </source>
</evidence>
<comment type="caution">
    <text evidence="3">The sequence shown here is derived from an EMBL/GenBank/DDBJ whole genome shotgun (WGS) entry which is preliminary data.</text>
</comment>
<dbReference type="Pfam" id="PF22456">
    <property type="entry name" value="PqqF-like_C_4"/>
    <property type="match status" value="1"/>
</dbReference>
<dbReference type="InterPro" id="IPR054734">
    <property type="entry name" value="PqqF-like_C_4"/>
</dbReference>
<evidence type="ECO:0000256" key="1">
    <source>
        <dbReference type="ARBA" id="ARBA00022723"/>
    </source>
</evidence>
<evidence type="ECO:0000313" key="3">
    <source>
        <dbReference type="EMBL" id="CAK9054355.1"/>
    </source>
</evidence>
<evidence type="ECO:0000259" key="2">
    <source>
        <dbReference type="Pfam" id="PF22456"/>
    </source>
</evidence>
<reference evidence="3 4" key="1">
    <citation type="submission" date="2024-02" db="EMBL/GenBank/DDBJ databases">
        <authorList>
            <person name="Chen Y."/>
            <person name="Shah S."/>
            <person name="Dougan E. K."/>
            <person name="Thang M."/>
            <person name="Chan C."/>
        </authorList>
    </citation>
    <scope>NUCLEOTIDE SEQUENCE [LARGE SCALE GENOMIC DNA]</scope>
</reference>
<organism evidence="3 4">
    <name type="scientific">Durusdinium trenchii</name>
    <dbReference type="NCBI Taxonomy" id="1381693"/>
    <lineage>
        <taxon>Eukaryota</taxon>
        <taxon>Sar</taxon>
        <taxon>Alveolata</taxon>
        <taxon>Dinophyceae</taxon>
        <taxon>Suessiales</taxon>
        <taxon>Symbiodiniaceae</taxon>
        <taxon>Durusdinium</taxon>
    </lineage>
</organism>
<keyword evidence="1" id="KW-0479">Metal-binding</keyword>
<dbReference type="Proteomes" id="UP001642484">
    <property type="component" value="Unassembled WGS sequence"/>
</dbReference>
<dbReference type="InterPro" id="IPR050626">
    <property type="entry name" value="Peptidase_M16"/>
</dbReference>
<dbReference type="SUPFAM" id="SSF63411">
    <property type="entry name" value="LuxS/MPP-like metallohydrolase"/>
    <property type="match status" value="1"/>
</dbReference>
<feature type="domain" description="Coenzyme PQQ synthesis protein F-like C-terminal lobe" evidence="2">
    <location>
        <begin position="1"/>
        <end position="93"/>
    </location>
</feature>
<name>A0ABP0MS88_9DINO</name>
<proteinExistence type="predicted"/>
<protein>
    <recommendedName>
        <fullName evidence="2">Coenzyme PQQ synthesis protein F-like C-terminal lobe domain-containing protein</fullName>
    </recommendedName>
</protein>